<protein>
    <submittedName>
        <fullName evidence="1">Uncharacterized protein</fullName>
    </submittedName>
</protein>
<evidence type="ECO:0000313" key="2">
    <source>
        <dbReference type="Proteomes" id="UP000053268"/>
    </source>
</evidence>
<organism evidence="1 2">
    <name type="scientific">Papilio xuthus</name>
    <name type="common">Asian swallowtail butterfly</name>
    <dbReference type="NCBI Taxonomy" id="66420"/>
    <lineage>
        <taxon>Eukaryota</taxon>
        <taxon>Metazoa</taxon>
        <taxon>Ecdysozoa</taxon>
        <taxon>Arthropoda</taxon>
        <taxon>Hexapoda</taxon>
        <taxon>Insecta</taxon>
        <taxon>Pterygota</taxon>
        <taxon>Neoptera</taxon>
        <taxon>Endopterygota</taxon>
        <taxon>Lepidoptera</taxon>
        <taxon>Glossata</taxon>
        <taxon>Ditrysia</taxon>
        <taxon>Papilionoidea</taxon>
        <taxon>Papilionidae</taxon>
        <taxon>Papilioninae</taxon>
        <taxon>Papilio</taxon>
    </lineage>
</organism>
<dbReference type="Proteomes" id="UP000053268">
    <property type="component" value="Unassembled WGS sequence"/>
</dbReference>
<dbReference type="AlphaFoldDB" id="A0A0N0PF99"/>
<accession>A0A0N0PF99</accession>
<name>A0A0N0PF99_PAPXU</name>
<proteinExistence type="predicted"/>
<gene>
    <name evidence="1" type="ORF">RR46_00142</name>
</gene>
<keyword evidence="2" id="KW-1185">Reference proteome</keyword>
<reference evidence="1 2" key="1">
    <citation type="journal article" date="2015" name="Nat. Commun.">
        <title>Outbred genome sequencing and CRISPR/Cas9 gene editing in butterflies.</title>
        <authorList>
            <person name="Li X."/>
            <person name="Fan D."/>
            <person name="Zhang W."/>
            <person name="Liu G."/>
            <person name="Zhang L."/>
            <person name="Zhao L."/>
            <person name="Fang X."/>
            <person name="Chen L."/>
            <person name="Dong Y."/>
            <person name="Chen Y."/>
            <person name="Ding Y."/>
            <person name="Zhao R."/>
            <person name="Feng M."/>
            <person name="Zhu Y."/>
            <person name="Feng Y."/>
            <person name="Jiang X."/>
            <person name="Zhu D."/>
            <person name="Xiang H."/>
            <person name="Feng X."/>
            <person name="Li S."/>
            <person name="Wang J."/>
            <person name="Zhang G."/>
            <person name="Kronforst M.R."/>
            <person name="Wang W."/>
        </authorList>
    </citation>
    <scope>NUCLEOTIDE SEQUENCE [LARGE SCALE GENOMIC DNA]</scope>
    <source>
        <strain evidence="1">Ya'a_city_454_Px</strain>
        <tissue evidence="1">Whole body</tissue>
    </source>
</reference>
<comment type="caution">
    <text evidence="1">The sequence shown here is derived from an EMBL/GenBank/DDBJ whole genome shotgun (WGS) entry which is preliminary data.</text>
</comment>
<dbReference type="EMBL" id="LADI01006312">
    <property type="protein sequence ID" value="KPJ20622.1"/>
    <property type="molecule type" value="Genomic_DNA"/>
</dbReference>
<evidence type="ECO:0000313" key="1">
    <source>
        <dbReference type="EMBL" id="KPJ20622.1"/>
    </source>
</evidence>
<sequence>MCSATSSAVAPCPTSSSAVTPRTLPRLLIQPRQYTQTLQPLARPLTVQVTSQCARPMRSATSSTVAPCHTSSSAVTSRTLPRAPIQLRQYAQTLQPLVRPLTVQVTSQCARPMRSASSSAVAPCPTSSSAVTPSTLPRAPIWLLPYRDTGGYPRDAAACADAAAAPRVPLPASPTT</sequence>